<feature type="region of interest" description="Disordered" evidence="1">
    <location>
        <begin position="296"/>
        <end position="321"/>
    </location>
</feature>
<feature type="compositionally biased region" description="Basic and acidic residues" evidence="1">
    <location>
        <begin position="65"/>
        <end position="83"/>
    </location>
</feature>
<sequence length="517" mass="58318">MNSQNSEETKTPMLPPGFEMKNDVENEEKHGKNETSKNKRSEREENNVDESNQVMQNPVTIVTVENKDESKTSESAVESHEQQSKQSTQEYEDYEKVELIDCNVGTGDQDSQTVLSEEKDVENESKTVQLAVTETKNPETAESIQSDVVNVQMNKNDGEKPKIVTFEEMFAETELKNVQHDAIDTKDSGANQQNVESPPAAVEIKVSKADHKSPEPRELDAFNVQKPRIAKLEEMFVPTAEEKDVENESKTVQLAVTETKNSEIDQQNAVPIESINVQMDENGGEKPKIVTLEEMFDETESEKFQPNAKKANNFGSDQQNLKSMKAPVKVNDSEASHKSDKLKESDAVNVQKSEIYNVDPHAVTVASDVEHFKDISKTKSVDKEQSNNAADRIQQEEKSIMKNESNEIKEFLDTVLMIVNTESGDEDKSKVPEDKVVEEDSIPKNAKFEMGQKAQCEIAIVDSKVHNKSESDKTEVFADKVDVEKKKERIQPKIVQEVKDESLESDIRDFNKKKMKL</sequence>
<name>A0A914PN01_9BILA</name>
<dbReference type="Proteomes" id="UP000887578">
    <property type="component" value="Unplaced"/>
</dbReference>
<feature type="region of interest" description="Disordered" evidence="1">
    <location>
        <begin position="1"/>
        <end position="126"/>
    </location>
</feature>
<feature type="compositionally biased region" description="Basic and acidic residues" evidence="1">
    <location>
        <begin position="206"/>
        <end position="220"/>
    </location>
</feature>
<dbReference type="WBParaSite" id="PDA_v2.g19867.t1">
    <property type="protein sequence ID" value="PDA_v2.g19867.t1"/>
    <property type="gene ID" value="PDA_v2.g19867"/>
</dbReference>
<proteinExistence type="predicted"/>
<feature type="region of interest" description="Disordered" evidence="1">
    <location>
        <begin position="327"/>
        <end position="346"/>
    </location>
</feature>
<feature type="compositionally biased region" description="Basic and acidic residues" evidence="1">
    <location>
        <begin position="116"/>
        <end position="125"/>
    </location>
</feature>
<feature type="compositionally biased region" description="Basic and acidic residues" evidence="1">
    <location>
        <begin position="426"/>
        <end position="435"/>
    </location>
</feature>
<feature type="region of interest" description="Disordered" evidence="1">
    <location>
        <begin position="376"/>
        <end position="400"/>
    </location>
</feature>
<evidence type="ECO:0000256" key="1">
    <source>
        <dbReference type="SAM" id="MobiDB-lite"/>
    </source>
</evidence>
<feature type="compositionally biased region" description="Basic and acidic residues" evidence="1">
    <location>
        <begin position="331"/>
        <end position="346"/>
    </location>
</feature>
<dbReference type="AlphaFoldDB" id="A0A914PN01"/>
<feature type="compositionally biased region" description="Basic and acidic residues" evidence="1">
    <location>
        <begin position="376"/>
        <end position="385"/>
    </location>
</feature>
<feature type="region of interest" description="Disordered" evidence="1">
    <location>
        <begin position="423"/>
        <end position="444"/>
    </location>
</feature>
<keyword evidence="2" id="KW-1185">Reference proteome</keyword>
<feature type="region of interest" description="Disordered" evidence="1">
    <location>
        <begin position="206"/>
        <end position="225"/>
    </location>
</feature>
<reference evidence="3" key="1">
    <citation type="submission" date="2022-11" db="UniProtKB">
        <authorList>
            <consortium name="WormBaseParasite"/>
        </authorList>
    </citation>
    <scope>IDENTIFICATION</scope>
</reference>
<feature type="region of interest" description="Disordered" evidence="1">
    <location>
        <begin position="258"/>
        <end position="284"/>
    </location>
</feature>
<accession>A0A914PN01</accession>
<evidence type="ECO:0000313" key="2">
    <source>
        <dbReference type="Proteomes" id="UP000887578"/>
    </source>
</evidence>
<feature type="compositionally biased region" description="Polar residues" evidence="1">
    <location>
        <begin position="106"/>
        <end position="115"/>
    </location>
</feature>
<feature type="compositionally biased region" description="Polar residues" evidence="1">
    <location>
        <begin position="49"/>
        <end position="60"/>
    </location>
</feature>
<feature type="compositionally biased region" description="Basic and acidic residues" evidence="1">
    <location>
        <begin position="20"/>
        <end position="46"/>
    </location>
</feature>
<protein>
    <submittedName>
        <fullName evidence="3">Uncharacterized protein</fullName>
    </submittedName>
</protein>
<organism evidence="2 3">
    <name type="scientific">Panagrolaimus davidi</name>
    <dbReference type="NCBI Taxonomy" id="227884"/>
    <lineage>
        <taxon>Eukaryota</taxon>
        <taxon>Metazoa</taxon>
        <taxon>Ecdysozoa</taxon>
        <taxon>Nematoda</taxon>
        <taxon>Chromadorea</taxon>
        <taxon>Rhabditida</taxon>
        <taxon>Tylenchina</taxon>
        <taxon>Panagrolaimomorpha</taxon>
        <taxon>Panagrolaimoidea</taxon>
        <taxon>Panagrolaimidae</taxon>
        <taxon>Panagrolaimus</taxon>
    </lineage>
</organism>
<feature type="compositionally biased region" description="Polar residues" evidence="1">
    <location>
        <begin position="258"/>
        <end position="279"/>
    </location>
</feature>
<evidence type="ECO:0000313" key="3">
    <source>
        <dbReference type="WBParaSite" id="PDA_v2.g19867.t1"/>
    </source>
</evidence>